<reference evidence="2" key="2">
    <citation type="journal article" date="2022" name="Microbiol. Resour. Announc.">
        <title>Metagenome Sequencing to Explore Phylogenomics of Terrestrial Cyanobacteria.</title>
        <authorList>
            <person name="Ward R.D."/>
            <person name="Stajich J.E."/>
            <person name="Johansen J.R."/>
            <person name="Huntemann M."/>
            <person name="Clum A."/>
            <person name="Foster B."/>
            <person name="Foster B."/>
            <person name="Roux S."/>
            <person name="Palaniappan K."/>
            <person name="Varghese N."/>
            <person name="Mukherjee S."/>
            <person name="Reddy T.B.K."/>
            <person name="Daum C."/>
            <person name="Copeland A."/>
            <person name="Chen I.A."/>
            <person name="Ivanova N.N."/>
            <person name="Kyrpides N.C."/>
            <person name="Shapiro N."/>
            <person name="Eloe-Fadrosh E.A."/>
            <person name="Pietrasiak N."/>
        </authorList>
    </citation>
    <scope>NUCLEOTIDE SEQUENCE</scope>
    <source>
        <strain evidence="2">CPER-KK1</strain>
    </source>
</reference>
<dbReference type="Pfam" id="PF04087">
    <property type="entry name" value="DUF389"/>
    <property type="match status" value="1"/>
</dbReference>
<dbReference type="Proteomes" id="UP000753908">
    <property type="component" value="Unassembled WGS sequence"/>
</dbReference>
<reference evidence="2" key="1">
    <citation type="submission" date="2021-05" db="EMBL/GenBank/DDBJ databases">
        <authorList>
            <person name="Pietrasiak N."/>
            <person name="Ward R."/>
            <person name="Stajich J.E."/>
            <person name="Kurbessoian T."/>
        </authorList>
    </citation>
    <scope>NUCLEOTIDE SEQUENCE</scope>
    <source>
        <strain evidence="2">CPER-KK1</strain>
    </source>
</reference>
<dbReference type="PANTHER" id="PTHR20992:SF9">
    <property type="entry name" value="AT15442P-RELATED"/>
    <property type="match status" value="1"/>
</dbReference>
<feature type="transmembrane region" description="Helical" evidence="1">
    <location>
        <begin position="208"/>
        <end position="231"/>
    </location>
</feature>
<feature type="transmembrane region" description="Helical" evidence="1">
    <location>
        <begin position="84"/>
        <end position="106"/>
    </location>
</feature>
<feature type="transmembrane region" description="Helical" evidence="1">
    <location>
        <begin position="27"/>
        <end position="44"/>
    </location>
</feature>
<gene>
    <name evidence="2" type="ORF">KME25_27420</name>
</gene>
<sequence length="327" mass="35387">MPKPKASQEELKNLYESLKIEAELSQNYVVLIVSSCLIASFGLISNSAAVIIGAMIIAPLMLPLRALAFSALEEDLDLLRQSLISIGVGSAISILLAGVLGNLVGISEFGSEVLSRTQPNLVDLGIAVTAGGISGYAKVRPKINDAVAGTAIAVALMPPICVVGLSLSQGIWQLSWGAFLLYLTNLLGITLACMIVFITYGYAKISHALGWILGLTAILLLPLGVSFFQLVKQSQLQATLRRNLVKRTVTIGQQVQLVKTKVNWTKNPPEVYLSVEANKPITPKQVRLVEEFIEKEMKQHFVIVIRASRVQEVRSSDSLEPETPTQK</sequence>
<feature type="transmembrane region" description="Helical" evidence="1">
    <location>
        <begin position="179"/>
        <end position="202"/>
    </location>
</feature>
<feature type="transmembrane region" description="Helical" evidence="1">
    <location>
        <begin position="146"/>
        <end position="167"/>
    </location>
</feature>
<comment type="caution">
    <text evidence="2">The sequence shown here is derived from an EMBL/GenBank/DDBJ whole genome shotgun (WGS) entry which is preliminary data.</text>
</comment>
<dbReference type="PANTHER" id="PTHR20992">
    <property type="entry name" value="AT15442P-RELATED"/>
    <property type="match status" value="1"/>
</dbReference>
<keyword evidence="1" id="KW-1133">Transmembrane helix</keyword>
<organism evidence="2 3">
    <name type="scientific">Symplocastrum torsivum CPER-KK1</name>
    <dbReference type="NCBI Taxonomy" id="450513"/>
    <lineage>
        <taxon>Bacteria</taxon>
        <taxon>Bacillati</taxon>
        <taxon>Cyanobacteriota</taxon>
        <taxon>Cyanophyceae</taxon>
        <taxon>Oscillatoriophycideae</taxon>
        <taxon>Oscillatoriales</taxon>
        <taxon>Microcoleaceae</taxon>
        <taxon>Symplocastrum</taxon>
    </lineage>
</organism>
<feature type="transmembrane region" description="Helical" evidence="1">
    <location>
        <begin position="50"/>
        <end position="72"/>
    </location>
</feature>
<name>A0A951PRY0_9CYAN</name>
<accession>A0A951PRY0</accession>
<evidence type="ECO:0000313" key="2">
    <source>
        <dbReference type="EMBL" id="MBW4548141.1"/>
    </source>
</evidence>
<evidence type="ECO:0000256" key="1">
    <source>
        <dbReference type="SAM" id="Phobius"/>
    </source>
</evidence>
<dbReference type="EMBL" id="JAHHIF010000055">
    <property type="protein sequence ID" value="MBW4548141.1"/>
    <property type="molecule type" value="Genomic_DNA"/>
</dbReference>
<proteinExistence type="predicted"/>
<dbReference type="NCBIfam" id="TIGR00341">
    <property type="entry name" value="TIGR00341 family protein"/>
    <property type="match status" value="1"/>
</dbReference>
<keyword evidence="1" id="KW-0472">Membrane</keyword>
<evidence type="ECO:0000313" key="3">
    <source>
        <dbReference type="Proteomes" id="UP000753908"/>
    </source>
</evidence>
<protein>
    <submittedName>
        <fullName evidence="2">TIGR00341 family protein</fullName>
    </submittedName>
</protein>
<dbReference type="AlphaFoldDB" id="A0A951PRY0"/>
<dbReference type="InterPro" id="IPR005240">
    <property type="entry name" value="DUF389"/>
</dbReference>
<keyword evidence="1" id="KW-0812">Transmembrane</keyword>